<accession>A0ACA9L061</accession>
<gene>
    <name evidence="1" type="ORF">SPELUC_LOCUS3120</name>
</gene>
<dbReference type="EMBL" id="CAJVPW010002298">
    <property type="protein sequence ID" value="CAG8503337.1"/>
    <property type="molecule type" value="Genomic_DNA"/>
</dbReference>
<name>A0ACA9L061_9GLOM</name>
<feature type="non-terminal residue" evidence="1">
    <location>
        <position position="250"/>
    </location>
</feature>
<comment type="caution">
    <text evidence="1">The sequence shown here is derived from an EMBL/GenBank/DDBJ whole genome shotgun (WGS) entry which is preliminary data.</text>
</comment>
<sequence>MFNDQEIINKSDLIFNNQKVISESNSMFNNQKAASESNSIFNDQKEFTNEPNSMFDDESVPNNQKIDDDCFGQIFERNQLRNYNESGDELWSDDSEHNNIDFSNDIYQNFVDIVIQHQLSYMASDAILKFIKKYGQIPKKALSRSIKKGLDFLDILKKNHIKFSSTLIVQVRDQIYSFKHQLIILAVKEILQNQEISMNCMFNYQKIFISKEHDKECTSEILEGLCQLVLAFNEYFGHISVYKGDIEKSE</sequence>
<evidence type="ECO:0000313" key="2">
    <source>
        <dbReference type="Proteomes" id="UP000789366"/>
    </source>
</evidence>
<dbReference type="Proteomes" id="UP000789366">
    <property type="component" value="Unassembled WGS sequence"/>
</dbReference>
<keyword evidence="2" id="KW-1185">Reference proteome</keyword>
<proteinExistence type="predicted"/>
<protein>
    <submittedName>
        <fullName evidence="1">13968_t:CDS:1</fullName>
    </submittedName>
</protein>
<organism evidence="1 2">
    <name type="scientific">Cetraspora pellucida</name>
    <dbReference type="NCBI Taxonomy" id="1433469"/>
    <lineage>
        <taxon>Eukaryota</taxon>
        <taxon>Fungi</taxon>
        <taxon>Fungi incertae sedis</taxon>
        <taxon>Mucoromycota</taxon>
        <taxon>Glomeromycotina</taxon>
        <taxon>Glomeromycetes</taxon>
        <taxon>Diversisporales</taxon>
        <taxon>Gigasporaceae</taxon>
        <taxon>Cetraspora</taxon>
    </lineage>
</organism>
<reference evidence="1" key="1">
    <citation type="submission" date="2021-06" db="EMBL/GenBank/DDBJ databases">
        <authorList>
            <person name="Kallberg Y."/>
            <person name="Tangrot J."/>
            <person name="Rosling A."/>
        </authorList>
    </citation>
    <scope>NUCLEOTIDE SEQUENCE</scope>
    <source>
        <strain evidence="1">28 12/20/2015</strain>
    </source>
</reference>
<evidence type="ECO:0000313" key="1">
    <source>
        <dbReference type="EMBL" id="CAG8503337.1"/>
    </source>
</evidence>